<dbReference type="EMBL" id="CAKKLH010000190">
    <property type="protein sequence ID" value="CAH0105584.1"/>
    <property type="molecule type" value="Genomic_DNA"/>
</dbReference>
<reference evidence="3" key="1">
    <citation type="submission" date="2021-11" db="EMBL/GenBank/DDBJ databases">
        <authorList>
            <person name="Schell T."/>
        </authorList>
    </citation>
    <scope>NUCLEOTIDE SEQUENCE</scope>
    <source>
        <strain evidence="3">M5</strain>
    </source>
</reference>
<dbReference type="PRINTS" id="PR00178">
    <property type="entry name" value="FATTYACIDBP"/>
</dbReference>
<dbReference type="InterPro" id="IPR031259">
    <property type="entry name" value="ILBP"/>
</dbReference>
<organism evidence="3 4">
    <name type="scientific">Daphnia galeata</name>
    <dbReference type="NCBI Taxonomy" id="27404"/>
    <lineage>
        <taxon>Eukaryota</taxon>
        <taxon>Metazoa</taxon>
        <taxon>Ecdysozoa</taxon>
        <taxon>Arthropoda</taxon>
        <taxon>Crustacea</taxon>
        <taxon>Branchiopoda</taxon>
        <taxon>Diplostraca</taxon>
        <taxon>Cladocera</taxon>
        <taxon>Anomopoda</taxon>
        <taxon>Daphniidae</taxon>
        <taxon>Daphnia</taxon>
    </lineage>
</organism>
<dbReference type="CDD" id="cd00742">
    <property type="entry name" value="FABP"/>
    <property type="match status" value="1"/>
</dbReference>
<name>A0A8J2RQS0_9CRUS</name>
<evidence type="ECO:0000313" key="3">
    <source>
        <dbReference type="EMBL" id="CAH0105584.1"/>
    </source>
</evidence>
<protein>
    <submittedName>
        <fullName evidence="3">Uncharacterized protein</fullName>
    </submittedName>
</protein>
<comment type="similarity">
    <text evidence="1">Belongs to the calycin superfamily. Fatty-acid binding protein (FABP) family.</text>
</comment>
<evidence type="ECO:0000313" key="4">
    <source>
        <dbReference type="Proteomes" id="UP000789390"/>
    </source>
</evidence>
<comment type="caution">
    <text evidence="3">The sequence shown here is derived from an EMBL/GenBank/DDBJ whole genome shotgun (WGS) entry which is preliminary data.</text>
</comment>
<dbReference type="Proteomes" id="UP000789390">
    <property type="component" value="Unassembled WGS sequence"/>
</dbReference>
<keyword evidence="2" id="KW-0446">Lipid-binding</keyword>
<dbReference type="Pfam" id="PF14651">
    <property type="entry name" value="Lipocalin_7"/>
    <property type="match status" value="1"/>
</dbReference>
<evidence type="ECO:0000256" key="1">
    <source>
        <dbReference type="ARBA" id="ARBA00008390"/>
    </source>
</evidence>
<evidence type="ECO:0000256" key="2">
    <source>
        <dbReference type="ARBA" id="ARBA00023121"/>
    </source>
</evidence>
<dbReference type="InterPro" id="IPR000463">
    <property type="entry name" value="Fatty_acid-bd"/>
</dbReference>
<dbReference type="SUPFAM" id="SSF50814">
    <property type="entry name" value="Lipocalins"/>
    <property type="match status" value="1"/>
</dbReference>
<accession>A0A8J2RQS0</accession>
<dbReference type="AlphaFoldDB" id="A0A8J2RQS0"/>
<dbReference type="Gene3D" id="2.40.128.20">
    <property type="match status" value="1"/>
</dbReference>
<sequence length="137" mass="15589">MVFETTGKFQLVEGDVDNFDKMMEAVGVAPEKRLKGRTLHPIIEFSVDGDKYRVTGSAEGIPERTKDFVLDVEQEETTIDGRKVKSTYKREAKGLMVQHEVQENGMVVVYHREIKGDQMHVKVTCGDLVANRLYKKL</sequence>
<proteinExistence type="inferred from homology"/>
<dbReference type="GO" id="GO:0008289">
    <property type="term" value="F:lipid binding"/>
    <property type="evidence" value="ECO:0007669"/>
    <property type="project" value="UniProtKB-KW"/>
</dbReference>
<keyword evidence="4" id="KW-1185">Reference proteome</keyword>
<dbReference type="InterPro" id="IPR012674">
    <property type="entry name" value="Calycin"/>
</dbReference>
<dbReference type="OrthoDB" id="354351at2759"/>
<gene>
    <name evidence="3" type="ORF">DGAL_LOCUS8640</name>
</gene>
<dbReference type="PANTHER" id="PTHR11955">
    <property type="entry name" value="FATTY ACID BINDING PROTEIN"/>
    <property type="match status" value="1"/>
</dbReference>